<feature type="transmembrane region" description="Helical" evidence="8">
    <location>
        <begin position="68"/>
        <end position="92"/>
    </location>
</feature>
<evidence type="ECO:0000256" key="9">
    <source>
        <dbReference type="SAM" id="MobiDB-lite"/>
    </source>
</evidence>
<comment type="similarity">
    <text evidence="2 8">Belongs to the organo anion transporter (TC 2.A.60) family.</text>
</comment>
<proteinExistence type="inferred from homology"/>
<evidence type="ECO:0000256" key="7">
    <source>
        <dbReference type="ARBA" id="ARBA00023157"/>
    </source>
</evidence>
<feature type="region of interest" description="Disordered" evidence="9">
    <location>
        <begin position="279"/>
        <end position="334"/>
    </location>
</feature>
<reference evidence="11 12" key="1">
    <citation type="submission" date="2018-04" db="EMBL/GenBank/DDBJ databases">
        <authorList>
            <person name="Zhang X."/>
            <person name="Yuan J."/>
            <person name="Li F."/>
            <person name="Xiang J."/>
        </authorList>
    </citation>
    <scope>NUCLEOTIDE SEQUENCE [LARGE SCALE GENOMIC DNA]</scope>
    <source>
        <tissue evidence="11">Muscle</tissue>
    </source>
</reference>
<dbReference type="InterPro" id="IPR002350">
    <property type="entry name" value="Kazal_dom"/>
</dbReference>
<dbReference type="NCBIfam" id="TIGR00805">
    <property type="entry name" value="oat"/>
    <property type="match status" value="1"/>
</dbReference>
<dbReference type="GO" id="GO:0015347">
    <property type="term" value="F:sodium-independent organic anion transmembrane transporter activity"/>
    <property type="evidence" value="ECO:0007669"/>
    <property type="project" value="TreeGrafter"/>
</dbReference>
<evidence type="ECO:0000313" key="12">
    <source>
        <dbReference type="Proteomes" id="UP000283509"/>
    </source>
</evidence>
<feature type="compositionally biased region" description="Polar residues" evidence="9">
    <location>
        <begin position="279"/>
        <end position="288"/>
    </location>
</feature>
<keyword evidence="8" id="KW-0406">Ion transport</keyword>
<evidence type="ECO:0000256" key="2">
    <source>
        <dbReference type="ARBA" id="ARBA00009657"/>
    </source>
</evidence>
<dbReference type="CDD" id="cd17336">
    <property type="entry name" value="MFS_SLCO_OATP"/>
    <property type="match status" value="1"/>
</dbReference>
<feature type="transmembrane region" description="Helical" evidence="8">
    <location>
        <begin position="640"/>
        <end position="662"/>
    </location>
</feature>
<keyword evidence="8" id="KW-0813">Transport</keyword>
<evidence type="ECO:0000256" key="8">
    <source>
        <dbReference type="RuleBase" id="RU362056"/>
    </source>
</evidence>
<feature type="transmembrane region" description="Helical" evidence="8">
    <location>
        <begin position="394"/>
        <end position="415"/>
    </location>
</feature>
<feature type="transmembrane region" description="Helical" evidence="8">
    <location>
        <begin position="355"/>
        <end position="374"/>
    </location>
</feature>
<accession>A0A3R7PJB7</accession>
<evidence type="ECO:0000256" key="3">
    <source>
        <dbReference type="ARBA" id="ARBA00022475"/>
    </source>
</evidence>
<name>A0A3R7PJB7_PENVA</name>
<feature type="transmembrane region" description="Helical" evidence="8">
    <location>
        <begin position="551"/>
        <end position="575"/>
    </location>
</feature>
<evidence type="ECO:0000313" key="11">
    <source>
        <dbReference type="EMBL" id="ROT68392.1"/>
    </source>
</evidence>
<dbReference type="InterPro" id="IPR036259">
    <property type="entry name" value="MFS_trans_sf"/>
</dbReference>
<gene>
    <name evidence="11" type="ORF">C7M84_013440</name>
</gene>
<dbReference type="Proteomes" id="UP000283509">
    <property type="component" value="Unassembled WGS sequence"/>
</dbReference>
<comment type="caution">
    <text evidence="11">The sequence shown here is derived from an EMBL/GenBank/DDBJ whole genome shotgun (WGS) entry which is preliminary data.</text>
</comment>
<evidence type="ECO:0000256" key="5">
    <source>
        <dbReference type="ARBA" id="ARBA00022989"/>
    </source>
</evidence>
<keyword evidence="5 8" id="KW-1133">Transmembrane helix</keyword>
<dbReference type="GO" id="GO:0043252">
    <property type="term" value="P:sodium-independent organic anion transport"/>
    <property type="evidence" value="ECO:0007669"/>
    <property type="project" value="TreeGrafter"/>
</dbReference>
<feature type="transmembrane region" description="Helical" evidence="8">
    <location>
        <begin position="166"/>
        <end position="196"/>
    </location>
</feature>
<organism evidence="11 12">
    <name type="scientific">Penaeus vannamei</name>
    <name type="common">Whiteleg shrimp</name>
    <name type="synonym">Litopenaeus vannamei</name>
    <dbReference type="NCBI Taxonomy" id="6689"/>
    <lineage>
        <taxon>Eukaryota</taxon>
        <taxon>Metazoa</taxon>
        <taxon>Ecdysozoa</taxon>
        <taxon>Arthropoda</taxon>
        <taxon>Crustacea</taxon>
        <taxon>Multicrustacea</taxon>
        <taxon>Malacostraca</taxon>
        <taxon>Eumalacostraca</taxon>
        <taxon>Eucarida</taxon>
        <taxon>Decapoda</taxon>
        <taxon>Dendrobranchiata</taxon>
        <taxon>Penaeoidea</taxon>
        <taxon>Penaeidae</taxon>
        <taxon>Penaeus</taxon>
    </lineage>
</organism>
<dbReference type="AlphaFoldDB" id="A0A3R7PJB7"/>
<dbReference type="GO" id="GO:0006811">
    <property type="term" value="P:monoatomic ion transport"/>
    <property type="evidence" value="ECO:0007669"/>
    <property type="project" value="UniProtKB-KW"/>
</dbReference>
<dbReference type="GO" id="GO:0016323">
    <property type="term" value="C:basolateral plasma membrane"/>
    <property type="evidence" value="ECO:0007669"/>
    <property type="project" value="TreeGrafter"/>
</dbReference>
<feature type="compositionally biased region" description="Basic and acidic residues" evidence="9">
    <location>
        <begin position="293"/>
        <end position="317"/>
    </location>
</feature>
<feature type="transmembrane region" description="Helical" evidence="8">
    <location>
        <begin position="587"/>
        <end position="612"/>
    </location>
</feature>
<evidence type="ECO:0000256" key="6">
    <source>
        <dbReference type="ARBA" id="ARBA00023136"/>
    </source>
</evidence>
<protein>
    <recommendedName>
        <fullName evidence="8">Solute carrier organic anion transporter family member</fullName>
    </recommendedName>
</protein>
<dbReference type="PROSITE" id="PS51465">
    <property type="entry name" value="KAZAL_2"/>
    <property type="match status" value="1"/>
</dbReference>
<comment type="subcellular location">
    <subcellularLocation>
        <location evidence="1 8">Cell membrane</location>
        <topology evidence="1 8">Multi-pass membrane protein</topology>
    </subcellularLocation>
</comment>
<reference evidence="11 12" key="2">
    <citation type="submission" date="2019-01" db="EMBL/GenBank/DDBJ databases">
        <title>The decoding of complex shrimp genome reveals the adaptation for benthos swimmer, frequently molting mechanism and breeding impact on genome.</title>
        <authorList>
            <person name="Sun Y."/>
            <person name="Gao Y."/>
            <person name="Yu Y."/>
        </authorList>
    </citation>
    <scope>NUCLEOTIDE SEQUENCE [LARGE SCALE GENOMIC DNA]</scope>
    <source>
        <tissue evidence="11">Muscle</tissue>
    </source>
</reference>
<dbReference type="Pfam" id="PF03137">
    <property type="entry name" value="OATP"/>
    <property type="match status" value="1"/>
</dbReference>
<dbReference type="SUPFAM" id="SSF103473">
    <property type="entry name" value="MFS general substrate transporter"/>
    <property type="match status" value="1"/>
</dbReference>
<feature type="region of interest" description="Disordered" evidence="9">
    <location>
        <begin position="682"/>
        <end position="707"/>
    </location>
</feature>
<feature type="transmembrane region" description="Helical" evidence="8">
    <location>
        <begin position="427"/>
        <end position="446"/>
    </location>
</feature>
<keyword evidence="7" id="KW-1015">Disulfide bond</keyword>
<keyword evidence="3" id="KW-1003">Cell membrane</keyword>
<dbReference type="PANTHER" id="PTHR11388">
    <property type="entry name" value="ORGANIC ANION TRANSPORTER"/>
    <property type="match status" value="1"/>
</dbReference>
<keyword evidence="6 8" id="KW-0472">Membrane</keyword>
<comment type="caution">
    <text evidence="8">Lacks conserved residue(s) required for the propagation of feature annotation.</text>
</comment>
<dbReference type="InterPro" id="IPR004156">
    <property type="entry name" value="OATP"/>
</dbReference>
<keyword evidence="12" id="KW-1185">Reference proteome</keyword>
<feature type="transmembrane region" description="Helical" evidence="8">
    <location>
        <begin position="208"/>
        <end position="232"/>
    </location>
</feature>
<sequence length="707" mass="78804">MSKQQKQREVPLLISTMKPKKEEDVRLRKMVEAGEIVFAEEEIEETLCGIGACKPAWLQRLATKEMYLAVYILVALVQGMFFAYSVSVISTIEKRFKFTSKQTVSLPPPPFLGISCSPETTSSQVSAGAIFLSYYGIFRPHARVGWRRGAHGHKARGGHVQRRKGAAYLGPCILMFLAQFFVGIAISIFFTVGVTYLDDNISKKTYPIFYTLVSLLRVLGPVFGFVLGGRCLSLWIDPSKKPNISQKDPRWLGAWWIGFVSSASPWAIREGQSLSCYSSQTKANTSGRPQLRRRSEKDDKGRWIKEGSKEEEGDLRSFEGTSPQEWPRKRERKRNLDRQSKNLIKALRRLFTNRIWTGNLFNAIFTLLGVSGYWSFKPKYMENQFRKSATDANYFTGMSSLIVSVVGAAVGGSVIRWVRPRPRLIMGYNIFTTIVGCAGFIALMFVGCPRLEVVGPVDGNVGPQCSADCGCTEKFTPVCSEDQTTLFYSPCYAGCSLANVTADPITYTGCRCIQSSPSVSTSPPAINVPPQDNSTWGFVTRGYCPEPCDGFFYYMLTQIIVQTVSSVGRIGGSIVQLRAVAEEDKGIALGTLTVFISLFAFIPAPIIMGAIIDSACLVWDTSCGRTGNCWLYDSDKFRKILHLVPAVLMFISLFGDFVMFWYSDRLDLYGLKAEQELELKKVEGEPEEKKPLKTEDEAKEKKVGLLA</sequence>
<feature type="domain" description="Kazal-like" evidence="10">
    <location>
        <begin position="459"/>
        <end position="514"/>
    </location>
</feature>
<evidence type="ECO:0000259" key="10">
    <source>
        <dbReference type="PROSITE" id="PS51465"/>
    </source>
</evidence>
<keyword evidence="4 8" id="KW-0812">Transmembrane</keyword>
<dbReference type="PANTHER" id="PTHR11388:SF76">
    <property type="entry name" value="SOLUTE CARRIER ORGANIC ANION TRANSPORTER FAMILY MEMBER"/>
    <property type="match status" value="1"/>
</dbReference>
<evidence type="ECO:0000256" key="1">
    <source>
        <dbReference type="ARBA" id="ARBA00004651"/>
    </source>
</evidence>
<dbReference type="OrthoDB" id="5062115at2759"/>
<dbReference type="EMBL" id="QCYY01002671">
    <property type="protein sequence ID" value="ROT68392.1"/>
    <property type="molecule type" value="Genomic_DNA"/>
</dbReference>
<dbReference type="Gene3D" id="1.20.1250.20">
    <property type="entry name" value="MFS general substrate transporter like domains"/>
    <property type="match status" value="1"/>
</dbReference>
<evidence type="ECO:0000256" key="4">
    <source>
        <dbReference type="ARBA" id="ARBA00022692"/>
    </source>
</evidence>